<feature type="transmembrane region" description="Helical" evidence="1">
    <location>
        <begin position="21"/>
        <end position="44"/>
    </location>
</feature>
<feature type="transmembrane region" description="Helical" evidence="1">
    <location>
        <begin position="206"/>
        <end position="226"/>
    </location>
</feature>
<feature type="transmembrane region" description="Helical" evidence="1">
    <location>
        <begin position="264"/>
        <end position="282"/>
    </location>
</feature>
<feature type="transmembrane region" description="Helical" evidence="1">
    <location>
        <begin position="373"/>
        <end position="392"/>
    </location>
</feature>
<organism evidence="2 3">
    <name type="scientific">Hymenobacter sedentarius</name>
    <dbReference type="NCBI Taxonomy" id="1411621"/>
    <lineage>
        <taxon>Bacteria</taxon>
        <taxon>Pseudomonadati</taxon>
        <taxon>Bacteroidota</taxon>
        <taxon>Cytophagia</taxon>
        <taxon>Cytophagales</taxon>
        <taxon>Hymenobacteraceae</taxon>
        <taxon>Hymenobacter</taxon>
    </lineage>
</organism>
<dbReference type="Proteomes" id="UP000059542">
    <property type="component" value="Chromosome"/>
</dbReference>
<feature type="transmembrane region" description="Helical" evidence="1">
    <location>
        <begin position="324"/>
        <end position="342"/>
    </location>
</feature>
<accession>A0A0U4C0H8</accession>
<feature type="transmembrane region" description="Helical" evidence="1">
    <location>
        <begin position="399"/>
        <end position="420"/>
    </location>
</feature>
<gene>
    <name evidence="2" type="ORF">AUC43_04920</name>
</gene>
<dbReference type="KEGG" id="hyg:AUC43_04920"/>
<keyword evidence="3" id="KW-1185">Reference proteome</keyword>
<evidence type="ECO:0000256" key="1">
    <source>
        <dbReference type="SAM" id="Phobius"/>
    </source>
</evidence>
<dbReference type="STRING" id="1411621.AUC43_04920"/>
<evidence type="ECO:0000313" key="3">
    <source>
        <dbReference type="Proteomes" id="UP000059542"/>
    </source>
</evidence>
<feature type="transmembrane region" description="Helical" evidence="1">
    <location>
        <begin position="92"/>
        <end position="115"/>
    </location>
</feature>
<dbReference type="AlphaFoldDB" id="A0A0U4C0H8"/>
<proteinExistence type="predicted"/>
<keyword evidence="1" id="KW-1133">Transmembrane helix</keyword>
<feature type="transmembrane region" description="Helical" evidence="1">
    <location>
        <begin position="349"/>
        <end position="367"/>
    </location>
</feature>
<keyword evidence="1" id="KW-0472">Membrane</keyword>
<feature type="transmembrane region" description="Helical" evidence="1">
    <location>
        <begin position="294"/>
        <end position="312"/>
    </location>
</feature>
<evidence type="ECO:0000313" key="2">
    <source>
        <dbReference type="EMBL" id="ALW84482.1"/>
    </source>
</evidence>
<dbReference type="EMBL" id="CP013909">
    <property type="protein sequence ID" value="ALW84482.1"/>
    <property type="molecule type" value="Genomic_DNA"/>
</dbReference>
<dbReference type="RefSeq" id="WP_068190588.1">
    <property type="nucleotide sequence ID" value="NZ_CP013909.1"/>
</dbReference>
<evidence type="ECO:0008006" key="4">
    <source>
        <dbReference type="Google" id="ProtNLM"/>
    </source>
</evidence>
<feature type="transmembrane region" description="Helical" evidence="1">
    <location>
        <begin position="163"/>
        <end position="194"/>
    </location>
</feature>
<protein>
    <recommendedName>
        <fullName evidence="4">Glycosyltransferase RgtA/B/C/D-like domain-containing protein</fullName>
    </recommendedName>
</protein>
<sequence>MLALFPAVAPALRVEQARFPLSFAPCLVGAGAWCSALVLLVLALDAAFPSAWHLTQGAFGHWDALHYLHIRLHGYDVMRTAFFPLFPFLWRWLNVSAVTISLLNLGLFAVSFAVLAWQFAWSRRQMALLLTVPSLLFMVLPYSEAVFFASGVLVLVALRQNVLWLYCLGLVLSCTSRSAAFVMLPAVVATFVLAYRDRRAGLWPTLAAAGATLLGLGISVVVHYWYTGRWFVFFAAQRLWDNRLRWPALPLANWGGSFQTRFEAPALLIGLGCAAGLGWLAYRHWRRPLPASARPAVFSLAYVAGITLVTLATKGGVLVSLSRYVYATPYFLLLLAEFVRRVRLSNRQLLALLGLMEVTWLGLFAAYGHIRTLLGFTLVSGAVLLWALNAHLHPRVRRLALLPTLLVGTGLLLWLLARFLQHEWVA</sequence>
<dbReference type="OrthoDB" id="650539at2"/>
<name>A0A0U4C0H8_9BACT</name>
<keyword evidence="1" id="KW-0812">Transmembrane</keyword>
<reference evidence="2 3" key="1">
    <citation type="submission" date="2015-12" db="EMBL/GenBank/DDBJ databases">
        <authorList>
            <person name="Shamseldin A."/>
            <person name="Moawad H."/>
            <person name="Abd El-Rahim W.M."/>
            <person name="Sadowsky M.J."/>
        </authorList>
    </citation>
    <scope>NUCLEOTIDE SEQUENCE [LARGE SCALE GENOMIC DNA]</scope>
    <source>
        <strain evidence="2 3">DG5B</strain>
    </source>
</reference>
<feature type="transmembrane region" description="Helical" evidence="1">
    <location>
        <begin position="127"/>
        <end position="157"/>
    </location>
</feature>